<dbReference type="InterPro" id="IPR050109">
    <property type="entry name" value="HTH-type_TetR-like_transc_reg"/>
</dbReference>
<dbReference type="Proteomes" id="UP000677913">
    <property type="component" value="Unassembled WGS sequence"/>
</dbReference>
<dbReference type="RefSeq" id="WP_211464213.1">
    <property type="nucleotide sequence ID" value="NZ_JAGSXH010000006.1"/>
</dbReference>
<organism evidence="6 7">
    <name type="scientific">Actinocrinis puniceicyclus</name>
    <dbReference type="NCBI Taxonomy" id="977794"/>
    <lineage>
        <taxon>Bacteria</taxon>
        <taxon>Bacillati</taxon>
        <taxon>Actinomycetota</taxon>
        <taxon>Actinomycetes</taxon>
        <taxon>Catenulisporales</taxon>
        <taxon>Actinospicaceae</taxon>
        <taxon>Actinocrinis</taxon>
    </lineage>
</organism>
<evidence type="ECO:0000259" key="5">
    <source>
        <dbReference type="PROSITE" id="PS50977"/>
    </source>
</evidence>
<sequence>MPKLWNETIAAHRDAVREATLDATAALVAERGLTGVTMSEIAKHSGIGRATLYKYFPDIESILAAWHQRHVDEHLRRLAGISEQQAEPGRRLEAVLRAYAVLSRERREESELASHLHRADHAVRAHQHLHQFISALITAAAERGEVRGDVPAGELAAYCLHALGAATEARSNAALDRIVTVTLSGLRPA</sequence>
<dbReference type="InterPro" id="IPR049445">
    <property type="entry name" value="TetR_SbtR-like_C"/>
</dbReference>
<evidence type="ECO:0000256" key="3">
    <source>
        <dbReference type="ARBA" id="ARBA00023163"/>
    </source>
</evidence>
<keyword evidence="3" id="KW-0804">Transcription</keyword>
<dbReference type="GO" id="GO:0003700">
    <property type="term" value="F:DNA-binding transcription factor activity"/>
    <property type="evidence" value="ECO:0007669"/>
    <property type="project" value="TreeGrafter"/>
</dbReference>
<feature type="domain" description="HTH tetR-type" evidence="5">
    <location>
        <begin position="14"/>
        <end position="74"/>
    </location>
</feature>
<name>A0A8J7WGT3_9ACTN</name>
<protein>
    <submittedName>
        <fullName evidence="6">TetR/AcrR family transcriptional regulator</fullName>
    </submittedName>
</protein>
<accession>A0A8J7WGT3</accession>
<dbReference type="PRINTS" id="PR00455">
    <property type="entry name" value="HTHTETR"/>
</dbReference>
<dbReference type="PANTHER" id="PTHR30055">
    <property type="entry name" value="HTH-TYPE TRANSCRIPTIONAL REGULATOR RUTR"/>
    <property type="match status" value="1"/>
</dbReference>
<reference evidence="6" key="1">
    <citation type="submission" date="2021-04" db="EMBL/GenBank/DDBJ databases">
        <title>Genome based classification of Actinospica acidithermotolerans sp. nov., an actinobacterium isolated from an Indonesian hot spring.</title>
        <authorList>
            <person name="Kusuma A.B."/>
            <person name="Putra K.E."/>
            <person name="Nafisah S."/>
            <person name="Loh J."/>
            <person name="Nouioui I."/>
            <person name="Goodfellow M."/>
        </authorList>
    </citation>
    <scope>NUCLEOTIDE SEQUENCE</scope>
    <source>
        <strain evidence="6">DSM 45618</strain>
    </source>
</reference>
<dbReference type="GO" id="GO:0000976">
    <property type="term" value="F:transcription cis-regulatory region binding"/>
    <property type="evidence" value="ECO:0007669"/>
    <property type="project" value="TreeGrafter"/>
</dbReference>
<evidence type="ECO:0000256" key="4">
    <source>
        <dbReference type="PROSITE-ProRule" id="PRU00335"/>
    </source>
</evidence>
<evidence type="ECO:0000256" key="2">
    <source>
        <dbReference type="ARBA" id="ARBA00023125"/>
    </source>
</evidence>
<dbReference type="EMBL" id="JAGSXH010000006">
    <property type="protein sequence ID" value="MBS2961996.1"/>
    <property type="molecule type" value="Genomic_DNA"/>
</dbReference>
<dbReference type="PANTHER" id="PTHR30055:SF234">
    <property type="entry name" value="HTH-TYPE TRANSCRIPTIONAL REGULATOR BETI"/>
    <property type="match status" value="1"/>
</dbReference>
<feature type="DNA-binding region" description="H-T-H motif" evidence="4">
    <location>
        <begin position="37"/>
        <end position="56"/>
    </location>
</feature>
<dbReference type="InterPro" id="IPR036271">
    <property type="entry name" value="Tet_transcr_reg_TetR-rel_C_sf"/>
</dbReference>
<keyword evidence="1" id="KW-0805">Transcription regulation</keyword>
<keyword evidence="7" id="KW-1185">Reference proteome</keyword>
<dbReference type="InterPro" id="IPR001647">
    <property type="entry name" value="HTH_TetR"/>
</dbReference>
<comment type="caution">
    <text evidence="6">The sequence shown here is derived from an EMBL/GenBank/DDBJ whole genome shotgun (WGS) entry which is preliminary data.</text>
</comment>
<dbReference type="InterPro" id="IPR009057">
    <property type="entry name" value="Homeodomain-like_sf"/>
</dbReference>
<evidence type="ECO:0000256" key="1">
    <source>
        <dbReference type="ARBA" id="ARBA00023015"/>
    </source>
</evidence>
<dbReference type="Gene3D" id="1.10.357.10">
    <property type="entry name" value="Tetracycline Repressor, domain 2"/>
    <property type="match status" value="1"/>
</dbReference>
<proteinExistence type="predicted"/>
<dbReference type="Pfam" id="PF21597">
    <property type="entry name" value="TetR_C_43"/>
    <property type="match status" value="1"/>
</dbReference>
<dbReference type="SUPFAM" id="SSF48498">
    <property type="entry name" value="Tetracyclin repressor-like, C-terminal domain"/>
    <property type="match status" value="1"/>
</dbReference>
<evidence type="ECO:0000313" key="6">
    <source>
        <dbReference type="EMBL" id="MBS2961996.1"/>
    </source>
</evidence>
<gene>
    <name evidence="6" type="ORF">KGA66_02980</name>
</gene>
<dbReference type="Pfam" id="PF00440">
    <property type="entry name" value="TetR_N"/>
    <property type="match status" value="1"/>
</dbReference>
<dbReference type="PROSITE" id="PS50977">
    <property type="entry name" value="HTH_TETR_2"/>
    <property type="match status" value="1"/>
</dbReference>
<keyword evidence="2 4" id="KW-0238">DNA-binding</keyword>
<dbReference type="SUPFAM" id="SSF46689">
    <property type="entry name" value="Homeodomain-like"/>
    <property type="match status" value="1"/>
</dbReference>
<evidence type="ECO:0000313" key="7">
    <source>
        <dbReference type="Proteomes" id="UP000677913"/>
    </source>
</evidence>
<dbReference type="AlphaFoldDB" id="A0A8J7WGT3"/>